<feature type="non-terminal residue" evidence="1">
    <location>
        <position position="1"/>
    </location>
</feature>
<reference evidence="1" key="1">
    <citation type="journal article" date="2014" name="Front. Microbiol.">
        <title>High frequency of phylogenetically diverse reductive dehalogenase-homologous genes in deep subseafloor sedimentary metagenomes.</title>
        <authorList>
            <person name="Kawai M."/>
            <person name="Futagami T."/>
            <person name="Toyoda A."/>
            <person name="Takaki Y."/>
            <person name="Nishi S."/>
            <person name="Hori S."/>
            <person name="Arai W."/>
            <person name="Tsubouchi T."/>
            <person name="Morono Y."/>
            <person name="Uchiyama I."/>
            <person name="Ito T."/>
            <person name="Fujiyama A."/>
            <person name="Inagaki F."/>
            <person name="Takami H."/>
        </authorList>
    </citation>
    <scope>NUCLEOTIDE SEQUENCE</scope>
    <source>
        <strain evidence="1">Expedition CK06-06</strain>
    </source>
</reference>
<dbReference type="AlphaFoldDB" id="X0YNN4"/>
<comment type="caution">
    <text evidence="1">The sequence shown here is derived from an EMBL/GenBank/DDBJ whole genome shotgun (WGS) entry which is preliminary data.</text>
</comment>
<sequence>EALIMRKSPKCFHNKKVELLFTPEKILRENNQIKLISYNLIVISDHVPEKFPIKVKGIGIAKGKVLIIKMEK</sequence>
<proteinExistence type="predicted"/>
<accession>X0YNN4</accession>
<dbReference type="EMBL" id="BARS01057281">
    <property type="protein sequence ID" value="GAG50068.1"/>
    <property type="molecule type" value="Genomic_DNA"/>
</dbReference>
<protein>
    <submittedName>
        <fullName evidence="1">Uncharacterized protein</fullName>
    </submittedName>
</protein>
<organism evidence="1">
    <name type="scientific">marine sediment metagenome</name>
    <dbReference type="NCBI Taxonomy" id="412755"/>
    <lineage>
        <taxon>unclassified sequences</taxon>
        <taxon>metagenomes</taxon>
        <taxon>ecological metagenomes</taxon>
    </lineage>
</organism>
<gene>
    <name evidence="1" type="ORF">S01H1_84044</name>
</gene>
<name>X0YNN4_9ZZZZ</name>
<evidence type="ECO:0000313" key="1">
    <source>
        <dbReference type="EMBL" id="GAG50068.1"/>
    </source>
</evidence>